<feature type="transmembrane region" description="Helical" evidence="12">
    <location>
        <begin position="109"/>
        <end position="130"/>
    </location>
</feature>
<feature type="transmembrane region" description="Helical" evidence="12">
    <location>
        <begin position="150"/>
        <end position="176"/>
    </location>
</feature>
<evidence type="ECO:0000256" key="2">
    <source>
        <dbReference type="ARBA" id="ARBA00022448"/>
    </source>
</evidence>
<dbReference type="InterPro" id="IPR036878">
    <property type="entry name" value="Glu_permease_IIB"/>
</dbReference>
<reference evidence="15 16" key="1">
    <citation type="submission" date="2018-03" db="EMBL/GenBank/DDBJ databases">
        <title>Alkalicoccus saliphilus sp. nov., isolated from a mineral pool.</title>
        <authorList>
            <person name="Zhao B."/>
        </authorList>
    </citation>
    <scope>NUCLEOTIDE SEQUENCE [LARGE SCALE GENOMIC DNA]</scope>
    <source>
        <strain evidence="15 16">6AG</strain>
    </source>
</reference>
<dbReference type="PANTHER" id="PTHR30175">
    <property type="entry name" value="PHOSPHOTRANSFERASE SYSTEM TRANSPORT PROTEIN"/>
    <property type="match status" value="1"/>
</dbReference>
<feature type="transmembrane region" description="Helical" evidence="12">
    <location>
        <begin position="442"/>
        <end position="464"/>
    </location>
</feature>
<dbReference type="EMBL" id="PZJJ01000011">
    <property type="protein sequence ID" value="PTL38983.1"/>
    <property type="molecule type" value="Genomic_DNA"/>
</dbReference>
<dbReference type="PROSITE" id="PS51103">
    <property type="entry name" value="PTS_EIIC_TYPE_1"/>
    <property type="match status" value="1"/>
</dbReference>
<keyword evidence="2" id="KW-0813">Transport</keyword>
<sequence>MAKYEKQVHEILEALGGEDNIEKATHCVTRLRLALKDEDLVDTDKLEAVDIVKGSFSANNQFQVIIGQGTVDQVYRDMMELTNIGEASKDDVKDASSKKMNPLQRAVKLLADIFIPILPAIVTAGLLLGLNNVLAGPGIFDEELSLVEMYPQWAGLADMIEIIASAAFAFLPALIGWSAVRRFGGSDLLGIVLGLILVHPDLLNAWAYADAQEAGEVPVWNLFGFDVEAIGYQGQVLPVLFASFVLAKLELWLRERIPDAIQLLVVAPVALLVTGLLTFVIIGPITFALGNGITGVFTWLFDVLPALGGFVYGLLYAPLVVTGMHHAFLAVDLQLTGTGDGTFLWPILALSNIAQGSAALAMMFVSRNDNIKGLSGTSALSAYLGVTEPAMFGVNIRFKFPFICAIIGASIAGMFIAINGVLAESIGVGGIPGILSIIPQYWLAFFIGMLIALIVPFVLTLIYGKTLAKRSIIKEEQ</sequence>
<keyword evidence="7 12" id="KW-0812">Transmembrane</keyword>
<feature type="transmembrane region" description="Helical" evidence="12">
    <location>
        <begin position="188"/>
        <end position="209"/>
    </location>
</feature>
<organism evidence="15 16">
    <name type="scientific">Alkalicoccus saliphilus</name>
    <dbReference type="NCBI Taxonomy" id="200989"/>
    <lineage>
        <taxon>Bacteria</taxon>
        <taxon>Bacillati</taxon>
        <taxon>Bacillota</taxon>
        <taxon>Bacilli</taxon>
        <taxon>Bacillales</taxon>
        <taxon>Bacillaceae</taxon>
        <taxon>Alkalicoccus</taxon>
    </lineage>
</organism>
<dbReference type="NCBIfam" id="TIGR01992">
    <property type="entry name" value="PTS-IIBC-Tre"/>
    <property type="match status" value="1"/>
</dbReference>
<dbReference type="InterPro" id="IPR018113">
    <property type="entry name" value="PTrfase_EIIB_Cys"/>
</dbReference>
<keyword evidence="8" id="KW-0418">Kinase</keyword>
<gene>
    <name evidence="15" type="ORF">C6Y45_08360</name>
</gene>
<feature type="transmembrane region" description="Helical" evidence="12">
    <location>
        <begin position="400"/>
        <end position="422"/>
    </location>
</feature>
<evidence type="ECO:0000259" key="14">
    <source>
        <dbReference type="PROSITE" id="PS51103"/>
    </source>
</evidence>
<evidence type="ECO:0000313" key="16">
    <source>
        <dbReference type="Proteomes" id="UP000240509"/>
    </source>
</evidence>
<name>A0A2T4U6F5_9BACI</name>
<evidence type="ECO:0000256" key="6">
    <source>
        <dbReference type="ARBA" id="ARBA00022683"/>
    </source>
</evidence>
<evidence type="ECO:0000256" key="10">
    <source>
        <dbReference type="ARBA" id="ARBA00023136"/>
    </source>
</evidence>
<dbReference type="AlphaFoldDB" id="A0A2T4U6F5"/>
<dbReference type="Pfam" id="PF02378">
    <property type="entry name" value="PTS_EIIC"/>
    <property type="match status" value="1"/>
</dbReference>
<dbReference type="NCBIfam" id="NF008236">
    <property type="entry name" value="PRK11007.1"/>
    <property type="match status" value="1"/>
</dbReference>
<dbReference type="InterPro" id="IPR011296">
    <property type="entry name" value="PTS_IIBC_treh"/>
</dbReference>
<keyword evidence="10 12" id="KW-0472">Membrane</keyword>
<evidence type="ECO:0000256" key="12">
    <source>
        <dbReference type="SAM" id="Phobius"/>
    </source>
</evidence>
<dbReference type="PROSITE" id="PS01035">
    <property type="entry name" value="PTS_EIIB_TYPE_1_CYS"/>
    <property type="match status" value="1"/>
</dbReference>
<dbReference type="Pfam" id="PF00367">
    <property type="entry name" value="PTS_EIIB"/>
    <property type="match status" value="1"/>
</dbReference>
<dbReference type="OrthoDB" id="9769191at2"/>
<comment type="caution">
    <text evidence="15">The sequence shown here is derived from an EMBL/GenBank/DDBJ whole genome shotgun (WGS) entry which is preliminary data.</text>
</comment>
<feature type="transmembrane region" description="Helical" evidence="12">
    <location>
        <begin position="288"/>
        <end position="307"/>
    </location>
</feature>
<accession>A0A2T4U6F5</accession>
<keyword evidence="9 12" id="KW-1133">Transmembrane helix</keyword>
<keyword evidence="16" id="KW-1185">Reference proteome</keyword>
<dbReference type="Proteomes" id="UP000240509">
    <property type="component" value="Unassembled WGS sequence"/>
</dbReference>
<feature type="domain" description="PTS EIIC type-1" evidence="14">
    <location>
        <begin position="121"/>
        <end position="477"/>
    </location>
</feature>
<dbReference type="InterPro" id="IPR003352">
    <property type="entry name" value="PTS_EIIC"/>
</dbReference>
<evidence type="ECO:0000256" key="4">
    <source>
        <dbReference type="ARBA" id="ARBA00022597"/>
    </source>
</evidence>
<dbReference type="NCBIfam" id="TIGR00826">
    <property type="entry name" value="EIIB_glc"/>
    <property type="match status" value="1"/>
</dbReference>
<dbReference type="SUPFAM" id="SSF55604">
    <property type="entry name" value="Glucose permease domain IIB"/>
    <property type="match status" value="1"/>
</dbReference>
<evidence type="ECO:0000256" key="3">
    <source>
        <dbReference type="ARBA" id="ARBA00022475"/>
    </source>
</evidence>
<dbReference type="InterPro" id="IPR013013">
    <property type="entry name" value="PTS_EIIC_1"/>
</dbReference>
<dbReference type="GO" id="GO:0015574">
    <property type="term" value="F:trehalose transmembrane transporter activity"/>
    <property type="evidence" value="ECO:0007669"/>
    <property type="project" value="InterPro"/>
</dbReference>
<dbReference type="InterPro" id="IPR001996">
    <property type="entry name" value="PTS_IIB_1"/>
</dbReference>
<dbReference type="RefSeq" id="WP_107584783.1">
    <property type="nucleotide sequence ID" value="NZ_PZJJ01000011.1"/>
</dbReference>
<dbReference type="CDD" id="cd00212">
    <property type="entry name" value="PTS_IIB_glc"/>
    <property type="match status" value="1"/>
</dbReference>
<dbReference type="GO" id="GO:0005886">
    <property type="term" value="C:plasma membrane"/>
    <property type="evidence" value="ECO:0007669"/>
    <property type="project" value="UniProtKB-SubCell"/>
</dbReference>
<dbReference type="Gene3D" id="3.30.1360.60">
    <property type="entry name" value="Glucose permease domain IIB"/>
    <property type="match status" value="1"/>
</dbReference>
<proteinExistence type="predicted"/>
<evidence type="ECO:0000256" key="11">
    <source>
        <dbReference type="PROSITE-ProRule" id="PRU00421"/>
    </source>
</evidence>
<evidence type="ECO:0000256" key="5">
    <source>
        <dbReference type="ARBA" id="ARBA00022679"/>
    </source>
</evidence>
<keyword evidence="4" id="KW-0762">Sugar transport</keyword>
<feature type="transmembrane region" description="Helical" evidence="12">
    <location>
        <begin position="229"/>
        <end position="249"/>
    </location>
</feature>
<feature type="domain" description="PTS EIIB type-1" evidence="13">
    <location>
        <begin position="5"/>
        <end position="88"/>
    </location>
</feature>
<dbReference type="PROSITE" id="PS51098">
    <property type="entry name" value="PTS_EIIB_TYPE_1"/>
    <property type="match status" value="1"/>
</dbReference>
<dbReference type="FunFam" id="3.30.1360.60:FF:000001">
    <property type="entry name" value="PTS system glucose-specific IIBC component PtsG"/>
    <property type="match status" value="1"/>
</dbReference>
<dbReference type="GO" id="GO:0008982">
    <property type="term" value="F:protein-N(PI)-phosphohistidine-sugar phosphotransferase activity"/>
    <property type="evidence" value="ECO:0007669"/>
    <property type="project" value="InterPro"/>
</dbReference>
<keyword evidence="5" id="KW-0808">Transferase</keyword>
<feature type="transmembrane region" description="Helical" evidence="12">
    <location>
        <begin position="261"/>
        <end position="282"/>
    </location>
</feature>
<evidence type="ECO:0000313" key="15">
    <source>
        <dbReference type="EMBL" id="PTL38983.1"/>
    </source>
</evidence>
<dbReference type="InterPro" id="IPR050558">
    <property type="entry name" value="PTS_Sugar-Specific_Components"/>
</dbReference>
<dbReference type="GO" id="GO:0009401">
    <property type="term" value="P:phosphoenolpyruvate-dependent sugar phosphotransferase system"/>
    <property type="evidence" value="ECO:0007669"/>
    <property type="project" value="UniProtKB-KW"/>
</dbReference>
<evidence type="ECO:0000256" key="8">
    <source>
        <dbReference type="ARBA" id="ARBA00022777"/>
    </source>
</evidence>
<dbReference type="PANTHER" id="PTHR30175:SF4">
    <property type="entry name" value="PTS SYSTEM TREHALOSE-SPECIFIC EIIBC COMPONENT"/>
    <property type="match status" value="1"/>
</dbReference>
<dbReference type="GO" id="GO:0016301">
    <property type="term" value="F:kinase activity"/>
    <property type="evidence" value="ECO:0007669"/>
    <property type="project" value="UniProtKB-KW"/>
</dbReference>
<protein>
    <submittedName>
        <fullName evidence="15">PTS trehalose transporter subunit IIBC</fullName>
    </submittedName>
</protein>
<evidence type="ECO:0000259" key="13">
    <source>
        <dbReference type="PROSITE" id="PS51098"/>
    </source>
</evidence>
<keyword evidence="3" id="KW-1003">Cell membrane</keyword>
<evidence type="ECO:0000256" key="9">
    <source>
        <dbReference type="ARBA" id="ARBA00022989"/>
    </source>
</evidence>
<feature type="active site" description="Phosphocysteine intermediate; for EIIB activity" evidence="11">
    <location>
        <position position="27"/>
    </location>
</feature>
<evidence type="ECO:0000256" key="1">
    <source>
        <dbReference type="ARBA" id="ARBA00004651"/>
    </source>
</evidence>
<dbReference type="GO" id="GO:0090589">
    <property type="term" value="F:protein-phosphocysteine-trehalose phosphotransferase system transporter activity"/>
    <property type="evidence" value="ECO:0007669"/>
    <property type="project" value="TreeGrafter"/>
</dbReference>
<comment type="subcellular location">
    <subcellularLocation>
        <location evidence="1">Cell membrane</location>
        <topology evidence="1">Multi-pass membrane protein</topology>
    </subcellularLocation>
</comment>
<keyword evidence="6" id="KW-0598">Phosphotransferase system</keyword>
<evidence type="ECO:0000256" key="7">
    <source>
        <dbReference type="ARBA" id="ARBA00022692"/>
    </source>
</evidence>